<dbReference type="InterPro" id="IPR035906">
    <property type="entry name" value="MetI-like_sf"/>
</dbReference>
<dbReference type="InterPro" id="IPR000515">
    <property type="entry name" value="MetI-like"/>
</dbReference>
<dbReference type="RefSeq" id="WP_249309214.1">
    <property type="nucleotide sequence ID" value="NZ_JACRSZ010000013.1"/>
</dbReference>
<protein>
    <submittedName>
        <fullName evidence="9">Sugar ABC transporter permease</fullName>
    </submittedName>
</protein>
<dbReference type="PANTHER" id="PTHR30193:SF37">
    <property type="entry name" value="INNER MEMBRANE ABC TRANSPORTER PERMEASE PROTEIN YCJO"/>
    <property type="match status" value="1"/>
</dbReference>
<evidence type="ECO:0000256" key="5">
    <source>
        <dbReference type="ARBA" id="ARBA00022989"/>
    </source>
</evidence>
<feature type="domain" description="ABC transmembrane type-1" evidence="8">
    <location>
        <begin position="70"/>
        <end position="284"/>
    </location>
</feature>
<gene>
    <name evidence="9" type="ORF">H8716_12300</name>
</gene>
<dbReference type="PROSITE" id="PS50928">
    <property type="entry name" value="ABC_TM1"/>
    <property type="match status" value="1"/>
</dbReference>
<evidence type="ECO:0000313" key="9">
    <source>
        <dbReference type="EMBL" id="MBC8573858.1"/>
    </source>
</evidence>
<dbReference type="SUPFAM" id="SSF161098">
    <property type="entry name" value="MetI-like"/>
    <property type="match status" value="1"/>
</dbReference>
<dbReference type="CDD" id="cd06261">
    <property type="entry name" value="TM_PBP2"/>
    <property type="match status" value="1"/>
</dbReference>
<keyword evidence="2 7" id="KW-0813">Transport</keyword>
<keyword evidence="4 7" id="KW-0812">Transmembrane</keyword>
<feature type="transmembrane region" description="Helical" evidence="7">
    <location>
        <begin position="108"/>
        <end position="127"/>
    </location>
</feature>
<feature type="transmembrane region" description="Helical" evidence="7">
    <location>
        <begin position="157"/>
        <end position="176"/>
    </location>
</feature>
<keyword evidence="10" id="KW-1185">Reference proteome</keyword>
<evidence type="ECO:0000256" key="2">
    <source>
        <dbReference type="ARBA" id="ARBA00022448"/>
    </source>
</evidence>
<proteinExistence type="inferred from homology"/>
<keyword evidence="6 7" id="KW-0472">Membrane</keyword>
<dbReference type="Proteomes" id="UP000657421">
    <property type="component" value="Unassembled WGS sequence"/>
</dbReference>
<reference evidence="9 10" key="1">
    <citation type="submission" date="2020-08" db="EMBL/GenBank/DDBJ databases">
        <title>Genome public.</title>
        <authorList>
            <person name="Liu C."/>
            <person name="Sun Q."/>
        </authorList>
    </citation>
    <scope>NUCLEOTIDE SEQUENCE [LARGE SCALE GENOMIC DNA]</scope>
    <source>
        <strain evidence="9 10">NSJ-46</strain>
    </source>
</reference>
<dbReference type="EMBL" id="JACRSZ010000013">
    <property type="protein sequence ID" value="MBC8573858.1"/>
    <property type="molecule type" value="Genomic_DNA"/>
</dbReference>
<dbReference type="Gene3D" id="1.10.3720.10">
    <property type="entry name" value="MetI-like"/>
    <property type="match status" value="1"/>
</dbReference>
<dbReference type="Pfam" id="PF00528">
    <property type="entry name" value="BPD_transp_1"/>
    <property type="match status" value="1"/>
</dbReference>
<comment type="similarity">
    <text evidence="7">Belongs to the binding-protein-dependent transport system permease family.</text>
</comment>
<evidence type="ECO:0000256" key="7">
    <source>
        <dbReference type="RuleBase" id="RU363032"/>
    </source>
</evidence>
<dbReference type="PANTHER" id="PTHR30193">
    <property type="entry name" value="ABC TRANSPORTER PERMEASE PROTEIN"/>
    <property type="match status" value="1"/>
</dbReference>
<evidence type="ECO:0000256" key="1">
    <source>
        <dbReference type="ARBA" id="ARBA00004651"/>
    </source>
</evidence>
<evidence type="ECO:0000313" key="10">
    <source>
        <dbReference type="Proteomes" id="UP000657421"/>
    </source>
</evidence>
<organism evidence="9 10">
    <name type="scientific">Jingyaoa shaoxingensis</name>
    <dbReference type="NCBI Taxonomy" id="2763671"/>
    <lineage>
        <taxon>Bacteria</taxon>
        <taxon>Bacillati</taxon>
        <taxon>Bacillota</taxon>
        <taxon>Clostridia</taxon>
        <taxon>Lachnospirales</taxon>
        <taxon>Lachnospiraceae</taxon>
        <taxon>Jingyaoa</taxon>
    </lineage>
</organism>
<feature type="transmembrane region" description="Helical" evidence="7">
    <location>
        <begin position="74"/>
        <end position="96"/>
    </location>
</feature>
<accession>A0ABR7NBT4</accession>
<comment type="subcellular location">
    <subcellularLocation>
        <location evidence="1 7">Cell membrane</location>
        <topology evidence="1 7">Multi-pass membrane protein</topology>
    </subcellularLocation>
</comment>
<keyword evidence="3" id="KW-1003">Cell membrane</keyword>
<feature type="transmembrane region" description="Helical" evidence="7">
    <location>
        <begin position="262"/>
        <end position="284"/>
    </location>
</feature>
<evidence type="ECO:0000256" key="3">
    <source>
        <dbReference type="ARBA" id="ARBA00022475"/>
    </source>
</evidence>
<keyword evidence="5 7" id="KW-1133">Transmembrane helix</keyword>
<evidence type="ECO:0000256" key="6">
    <source>
        <dbReference type="ARBA" id="ARBA00023136"/>
    </source>
</evidence>
<evidence type="ECO:0000256" key="4">
    <source>
        <dbReference type="ARBA" id="ARBA00022692"/>
    </source>
</evidence>
<dbReference type="InterPro" id="IPR051393">
    <property type="entry name" value="ABC_transporter_permease"/>
</dbReference>
<comment type="caution">
    <text evidence="9">The sequence shown here is derived from an EMBL/GenBank/DDBJ whole genome shotgun (WGS) entry which is preliminary data.</text>
</comment>
<name>A0ABR7NBT4_9FIRM</name>
<evidence type="ECO:0000259" key="8">
    <source>
        <dbReference type="PROSITE" id="PS50928"/>
    </source>
</evidence>
<sequence length="294" mass="32759">MNKMLSNKKAITLFILPELIIFLFVVVSSIVMSFHYSLYSWDGISEKIFVGLGNYKSLFIGNTDGFLKAVINPLILAAMSLVIQLVLALVLAIILARGIKGEAFFRTAFFIPVLFSSVVMGQLWSMIYNPNYGLLNAILSKLGILQTKIAWLGNMDTALICVFIAMIWKYVGYYMLLLYSSIKRIPADVFEAAEIDGATRLQVATKVIIPLSLPTIKTTVVMIVIGALKAFDTIYVLTNGGPDHATEVTSTLMYTTIFKKNLYGYGSSMAIFIVVECLIFTILLNKWKPTQYTY</sequence>
<feature type="transmembrane region" description="Helical" evidence="7">
    <location>
        <begin position="12"/>
        <end position="36"/>
    </location>
</feature>